<dbReference type="Pfam" id="PF11611">
    <property type="entry name" value="DUF4352"/>
    <property type="match status" value="2"/>
</dbReference>
<name>A0A498KUZ8_9EURY</name>
<gene>
    <name evidence="4" type="ORF">EAF64_16290</name>
</gene>
<dbReference type="AlphaFoldDB" id="A0A498KUZ8"/>
<feature type="domain" description="DUF4352" evidence="3">
    <location>
        <begin position="78"/>
        <end position="183"/>
    </location>
</feature>
<evidence type="ECO:0000313" key="5">
    <source>
        <dbReference type="Proteomes" id="UP000289691"/>
    </source>
</evidence>
<feature type="domain" description="DUF4352" evidence="3">
    <location>
        <begin position="219"/>
        <end position="331"/>
    </location>
</feature>
<dbReference type="PROSITE" id="PS51257">
    <property type="entry name" value="PROKAR_LIPOPROTEIN"/>
    <property type="match status" value="1"/>
</dbReference>
<dbReference type="Gene3D" id="2.60.40.1240">
    <property type="match status" value="2"/>
</dbReference>
<keyword evidence="5" id="KW-1185">Reference proteome</keyword>
<feature type="compositionally biased region" description="Polar residues" evidence="2">
    <location>
        <begin position="29"/>
        <end position="41"/>
    </location>
</feature>
<feature type="region of interest" description="Disordered" evidence="2">
    <location>
        <begin position="29"/>
        <end position="55"/>
    </location>
</feature>
<dbReference type="InterPro" id="IPR029051">
    <property type="entry name" value="DUF4352"/>
</dbReference>
<dbReference type="InterPro" id="IPR029050">
    <property type="entry name" value="Immunoprotect_excell_Ig-like"/>
</dbReference>
<evidence type="ECO:0000256" key="2">
    <source>
        <dbReference type="SAM" id="MobiDB-lite"/>
    </source>
</evidence>
<dbReference type="EMBL" id="RDFA01000006">
    <property type="protein sequence ID" value="RXK47339.1"/>
    <property type="molecule type" value="Genomic_DNA"/>
</dbReference>
<dbReference type="PROSITE" id="PS51318">
    <property type="entry name" value="TAT"/>
    <property type="match status" value="1"/>
</dbReference>
<dbReference type="InterPro" id="IPR006311">
    <property type="entry name" value="TAT_signal"/>
</dbReference>
<reference evidence="4 5" key="1">
    <citation type="submission" date="2019-01" db="EMBL/GenBank/DDBJ databases">
        <title>Halorientalis sp. F13-25 a new haloarchaeum isolated from hypersaline water.</title>
        <authorList>
            <person name="Ana D.-V."/>
            <person name="Cristina S.-P."/>
            <person name="Antonio V."/>
        </authorList>
    </citation>
    <scope>NUCLEOTIDE SEQUENCE [LARGE SCALE GENOMIC DNA]</scope>
    <source>
        <strain evidence="4 5">F13-25</strain>
    </source>
</reference>
<evidence type="ECO:0000259" key="3">
    <source>
        <dbReference type="Pfam" id="PF11611"/>
    </source>
</evidence>
<organism evidence="4 5">
    <name type="scientific">Halorientalis pallida</name>
    <dbReference type="NCBI Taxonomy" id="2479928"/>
    <lineage>
        <taxon>Archaea</taxon>
        <taxon>Methanobacteriati</taxon>
        <taxon>Methanobacteriota</taxon>
        <taxon>Stenosarchaea group</taxon>
        <taxon>Halobacteria</taxon>
        <taxon>Halobacteriales</taxon>
        <taxon>Haloarculaceae</taxon>
        <taxon>Halorientalis</taxon>
    </lineage>
</organism>
<proteinExistence type="predicted"/>
<dbReference type="OrthoDB" id="238426at2157"/>
<protein>
    <submittedName>
        <fullName evidence="4">DUF4352 domain-containing protein</fullName>
    </submittedName>
</protein>
<dbReference type="Proteomes" id="UP000289691">
    <property type="component" value="Unassembled WGS sequence"/>
</dbReference>
<dbReference type="RefSeq" id="WP_129070045.1">
    <property type="nucleotide sequence ID" value="NZ_RDFA01000006.1"/>
</dbReference>
<keyword evidence="1" id="KW-0732">Signal</keyword>
<comment type="caution">
    <text evidence="4">The sequence shown here is derived from an EMBL/GenBank/DDBJ whole genome shotgun (WGS) entry which is preliminary data.</text>
</comment>
<accession>A0A498KUZ8</accession>
<evidence type="ECO:0000313" key="4">
    <source>
        <dbReference type="EMBL" id="RXK47339.1"/>
    </source>
</evidence>
<sequence>MTDDRLSRRALLGSGVAAGTLLLAGCSGDGSTTPTGQSTIPGGSVGAGGTTDDRTTTDEVAELDSERPSAVVGQRIVDESVGFLVEGTDRRRELAGRGEAPSGREFLIVVLSVKNRSDDALELADLRDFRVTDGDGTTRERLRLVSQTGGQFTRGVLLPGETIRGFVAFEVATDSKGWSFVFDVDAAATAFERVTVDLTADPQRPESVFRQSLRVPVNEVGASVSAANLTVTVSEVRTADSVGRATAGEGREFLLPTVRVDNAKGRTAYLGLTGQTLLTDRRGTPQALDLGVQQQLGNAFPLNPNVASGKHVEGEIPYVVTAGNGPLYFSFDFTSNGADEKGIWQLR</sequence>
<evidence type="ECO:0000256" key="1">
    <source>
        <dbReference type="ARBA" id="ARBA00022729"/>
    </source>
</evidence>